<protein>
    <submittedName>
        <fullName evidence="1">Uncharacterized protein</fullName>
    </submittedName>
</protein>
<organism evidence="1 2">
    <name type="scientific">Eumeta variegata</name>
    <name type="common">Bagworm moth</name>
    <name type="synonym">Eumeta japonica</name>
    <dbReference type="NCBI Taxonomy" id="151549"/>
    <lineage>
        <taxon>Eukaryota</taxon>
        <taxon>Metazoa</taxon>
        <taxon>Ecdysozoa</taxon>
        <taxon>Arthropoda</taxon>
        <taxon>Hexapoda</taxon>
        <taxon>Insecta</taxon>
        <taxon>Pterygota</taxon>
        <taxon>Neoptera</taxon>
        <taxon>Endopterygota</taxon>
        <taxon>Lepidoptera</taxon>
        <taxon>Glossata</taxon>
        <taxon>Ditrysia</taxon>
        <taxon>Tineoidea</taxon>
        <taxon>Psychidae</taxon>
        <taxon>Oiketicinae</taxon>
        <taxon>Eumeta</taxon>
    </lineage>
</organism>
<evidence type="ECO:0000313" key="2">
    <source>
        <dbReference type="Proteomes" id="UP000299102"/>
    </source>
</evidence>
<evidence type="ECO:0000313" key="1">
    <source>
        <dbReference type="EMBL" id="GBP59429.1"/>
    </source>
</evidence>
<dbReference type="AlphaFoldDB" id="A0A4C1XAR2"/>
<dbReference type="Proteomes" id="UP000299102">
    <property type="component" value="Unassembled WGS sequence"/>
</dbReference>
<sequence length="86" mass="9732">MSAKAELSDTGEGVLAQFRSGSSKWARCRPHTTARPDRPAFRAWPYYSKFGTWAPNDVSTFRDVLPESNAFSCSWRAESSRVTENR</sequence>
<reference evidence="1 2" key="1">
    <citation type="journal article" date="2019" name="Commun. Biol.">
        <title>The bagworm genome reveals a unique fibroin gene that provides high tensile strength.</title>
        <authorList>
            <person name="Kono N."/>
            <person name="Nakamura H."/>
            <person name="Ohtoshi R."/>
            <person name="Tomita M."/>
            <person name="Numata K."/>
            <person name="Arakawa K."/>
        </authorList>
    </citation>
    <scope>NUCLEOTIDE SEQUENCE [LARGE SCALE GENOMIC DNA]</scope>
</reference>
<proteinExistence type="predicted"/>
<dbReference type="EMBL" id="BGZK01000761">
    <property type="protein sequence ID" value="GBP59429.1"/>
    <property type="molecule type" value="Genomic_DNA"/>
</dbReference>
<keyword evidence="2" id="KW-1185">Reference proteome</keyword>
<gene>
    <name evidence="1" type="ORF">EVAR_80756_1</name>
</gene>
<comment type="caution">
    <text evidence="1">The sequence shown here is derived from an EMBL/GenBank/DDBJ whole genome shotgun (WGS) entry which is preliminary data.</text>
</comment>
<name>A0A4C1XAR2_EUMVA</name>
<accession>A0A4C1XAR2</accession>